<keyword evidence="2" id="KW-1185">Reference proteome</keyword>
<dbReference type="PANTHER" id="PTHR46238">
    <property type="entry name" value="REVERSE TRANSCRIPTASE DOMAIN-CONTAINING PROTEIN"/>
    <property type="match status" value="1"/>
</dbReference>
<proteinExistence type="predicted"/>
<name>A0AAD7LGH7_QUISA</name>
<protein>
    <submittedName>
        <fullName evidence="1">Retrovirus-related Pol polyprotein LINE-1</fullName>
    </submittedName>
</protein>
<dbReference type="AlphaFoldDB" id="A0AAD7LGH7"/>
<reference evidence="1" key="1">
    <citation type="journal article" date="2023" name="Science">
        <title>Elucidation of the pathway for biosynthesis of saponin adjuvants from the soapbark tree.</title>
        <authorList>
            <person name="Reed J."/>
            <person name="Orme A."/>
            <person name="El-Demerdash A."/>
            <person name="Owen C."/>
            <person name="Martin L.B.B."/>
            <person name="Misra R.C."/>
            <person name="Kikuchi S."/>
            <person name="Rejzek M."/>
            <person name="Martin A.C."/>
            <person name="Harkess A."/>
            <person name="Leebens-Mack J."/>
            <person name="Louveau T."/>
            <person name="Stephenson M.J."/>
            <person name="Osbourn A."/>
        </authorList>
    </citation>
    <scope>NUCLEOTIDE SEQUENCE</scope>
    <source>
        <strain evidence="1">S10</strain>
    </source>
</reference>
<comment type="caution">
    <text evidence="1">The sequence shown here is derived from an EMBL/GenBank/DDBJ whole genome shotgun (WGS) entry which is preliminary data.</text>
</comment>
<accession>A0AAD7LGH7</accession>
<gene>
    <name evidence="1" type="ORF">O6P43_023700</name>
</gene>
<evidence type="ECO:0000313" key="2">
    <source>
        <dbReference type="Proteomes" id="UP001163823"/>
    </source>
</evidence>
<organism evidence="1 2">
    <name type="scientific">Quillaja saponaria</name>
    <name type="common">Soap bark tree</name>
    <dbReference type="NCBI Taxonomy" id="32244"/>
    <lineage>
        <taxon>Eukaryota</taxon>
        <taxon>Viridiplantae</taxon>
        <taxon>Streptophyta</taxon>
        <taxon>Embryophyta</taxon>
        <taxon>Tracheophyta</taxon>
        <taxon>Spermatophyta</taxon>
        <taxon>Magnoliopsida</taxon>
        <taxon>eudicotyledons</taxon>
        <taxon>Gunneridae</taxon>
        <taxon>Pentapetalae</taxon>
        <taxon>rosids</taxon>
        <taxon>fabids</taxon>
        <taxon>Fabales</taxon>
        <taxon>Quillajaceae</taxon>
        <taxon>Quillaja</taxon>
    </lineage>
</organism>
<dbReference type="KEGG" id="qsa:O6P43_023700"/>
<dbReference type="Proteomes" id="UP001163823">
    <property type="component" value="Chromosome 9"/>
</dbReference>
<dbReference type="PANTHER" id="PTHR46238:SF8">
    <property type="entry name" value="ENDONUCLEASE_EXONUCLEASE_PHOSPHATASE DOMAIN-CONTAINING PROTEIN"/>
    <property type="match status" value="1"/>
</dbReference>
<dbReference type="EMBL" id="JARAOO010000009">
    <property type="protein sequence ID" value="KAJ7957392.1"/>
    <property type="molecule type" value="Genomic_DNA"/>
</dbReference>
<sequence length="107" mass="12771">MRMLRWMTEHTRNDIIRNEKIRKKVEVAPIEEKMKENRLRWFGHIQCRPIDAIVKKDDLVQVSGVRCGKGRLKLTWGTVIEKYMATLGITENVVLEQCEWRKMIYIA</sequence>
<evidence type="ECO:0000313" key="1">
    <source>
        <dbReference type="EMBL" id="KAJ7957392.1"/>
    </source>
</evidence>